<dbReference type="AlphaFoldDB" id="A0AAE0DAB0"/>
<evidence type="ECO:0000256" key="1">
    <source>
        <dbReference type="ARBA" id="ARBA00022741"/>
    </source>
</evidence>
<dbReference type="InterPro" id="IPR027417">
    <property type="entry name" value="P-loop_NTPase"/>
</dbReference>
<evidence type="ECO:0000256" key="2">
    <source>
        <dbReference type="ARBA" id="ARBA00022801"/>
    </source>
</evidence>
<reference evidence="6" key="1">
    <citation type="submission" date="2023-02" db="EMBL/GenBank/DDBJ databases">
        <title>Colletotrichum kahawae CIFC_Que2 genome sequencing and assembly.</title>
        <authorList>
            <person name="Baroncelli R."/>
        </authorList>
    </citation>
    <scope>NUCLEOTIDE SEQUENCE</scope>
    <source>
        <strain evidence="6">CIFC_Que2</strain>
    </source>
</reference>
<protein>
    <submittedName>
        <fullName evidence="6">DNA helicase</fullName>
    </submittedName>
</protein>
<feature type="domain" description="DNA2/NAM7 helicase-like C-terminal" evidence="5">
    <location>
        <begin position="695"/>
        <end position="822"/>
    </location>
</feature>
<keyword evidence="4" id="KW-0067">ATP-binding</keyword>
<dbReference type="InterPro" id="IPR050534">
    <property type="entry name" value="Coronavir_polyprotein_1ab"/>
</dbReference>
<dbReference type="Proteomes" id="UP001281614">
    <property type="component" value="Unassembled WGS sequence"/>
</dbReference>
<dbReference type="Gene3D" id="3.40.50.300">
    <property type="entry name" value="P-loop containing nucleotide triphosphate hydrolases"/>
    <property type="match status" value="2"/>
</dbReference>
<dbReference type="PANTHER" id="PTHR43788">
    <property type="entry name" value="DNA2/NAM7 HELICASE FAMILY MEMBER"/>
    <property type="match status" value="1"/>
</dbReference>
<evidence type="ECO:0000256" key="3">
    <source>
        <dbReference type="ARBA" id="ARBA00022806"/>
    </source>
</evidence>
<dbReference type="Pfam" id="PF13087">
    <property type="entry name" value="AAA_12"/>
    <property type="match status" value="1"/>
</dbReference>
<dbReference type="GO" id="GO:0005524">
    <property type="term" value="F:ATP binding"/>
    <property type="evidence" value="ECO:0007669"/>
    <property type="project" value="UniProtKB-KW"/>
</dbReference>
<dbReference type="PANTHER" id="PTHR43788:SF8">
    <property type="entry name" value="DNA-BINDING PROTEIN SMUBP-2"/>
    <property type="match status" value="1"/>
</dbReference>
<proteinExistence type="predicted"/>
<dbReference type="InterPro" id="IPR041679">
    <property type="entry name" value="DNA2/NAM7-like_C"/>
</dbReference>
<keyword evidence="1" id="KW-0547">Nucleotide-binding</keyword>
<dbReference type="EMBL" id="VYYT01000083">
    <property type="protein sequence ID" value="KAK2771250.1"/>
    <property type="molecule type" value="Genomic_DNA"/>
</dbReference>
<keyword evidence="7" id="KW-1185">Reference proteome</keyword>
<organism evidence="6 7">
    <name type="scientific">Colletotrichum kahawae</name>
    <name type="common">Coffee berry disease fungus</name>
    <dbReference type="NCBI Taxonomy" id="34407"/>
    <lineage>
        <taxon>Eukaryota</taxon>
        <taxon>Fungi</taxon>
        <taxon>Dikarya</taxon>
        <taxon>Ascomycota</taxon>
        <taxon>Pezizomycotina</taxon>
        <taxon>Sordariomycetes</taxon>
        <taxon>Hypocreomycetidae</taxon>
        <taxon>Glomerellales</taxon>
        <taxon>Glomerellaceae</taxon>
        <taxon>Colletotrichum</taxon>
        <taxon>Colletotrichum gloeosporioides species complex</taxon>
    </lineage>
</organism>
<dbReference type="GO" id="GO:0016787">
    <property type="term" value="F:hydrolase activity"/>
    <property type="evidence" value="ECO:0007669"/>
    <property type="project" value="UniProtKB-KW"/>
</dbReference>
<keyword evidence="3 6" id="KW-0347">Helicase</keyword>
<gene>
    <name evidence="6" type="ORF">CKAH01_14399</name>
</gene>
<keyword evidence="2" id="KW-0378">Hydrolase</keyword>
<dbReference type="SUPFAM" id="SSF52540">
    <property type="entry name" value="P-loop containing nucleoside triphosphate hydrolases"/>
    <property type="match status" value="1"/>
</dbReference>
<sequence length="886" mass="99693">MPYYGDAPFDGYINRNEPIKGSITLRDLCSASREFLCLVTHESVSDSTLQEIRKHSFSYLPVSNKTDWDLDRLRDEHKAMTLSPQSQPPFQDSLWRAPCQQLDFASFATCLVQGISQDVVDMAEDMEAIRSIPMRMKFVRAVKDEDSPGQELYAVVNFPSQLEARFGTTLRRVARENDSIGVAFGPKPPEADIPQNEPLQTGSWEGVVVNAFEEGLASAGDLVVLVRRPSSDLEPFDSCNNWDDPSSRYLSAYLVLDQQLNAAKRLVSAVDRFASRKALQKEIKESELTGLGDPYTVPSDPHELGTQSGIFRDAVLSHLSSNTRRNLEASLQQVPLSVLAITGPPGSGKTDCLASIVNLCLDQAHLASVLVHCADSQATARLCRRADKLNKSATDSCNRNIPLDHRRRYALVVNGHSNMMDLHHVLDYVRLGLSEPVHTRRKLTNFTMHLSLCEWVLKLVGYQQYSLDPLDSKILHERRKEYLVLPSLKPLRQLFGREKTWKDIVQDWRAAGQEQRKDPTCLLLKLIRWVLLAADVLGTTTEACDDELYAPFIKATAKVNIVDNAETLNIPGLLMGWQRFNALIIAGDEREVKYYPPAENTTDGGRWINFFWRHKSISIINHLRWHGWPFLVLREQMRTVVGGLDPVLDVFYDRIKDLPHGERCKLTSHPKAVAVERWVQGNFPCLNNGTGIVTVQPIFVDCIGNCKTDPSGLSWHNEDQAEVTSHLISRITTEINEILPEDIGIVTTHIGMKRLLLQRLGQEEQLDNLVDVNTTDSLPGYEKPVIFYVLATNKAKGPPYLDINRCIAGFTRHTDARFVVGDIRTWPRAAKDTHNLSEGSGEGLVTIPEWWNDLTKWFKSRSRVVNAESVHRISNGEGHGENSGKE</sequence>
<evidence type="ECO:0000313" key="6">
    <source>
        <dbReference type="EMBL" id="KAK2771250.1"/>
    </source>
</evidence>
<name>A0AAE0DAB0_COLKA</name>
<dbReference type="GO" id="GO:0043139">
    <property type="term" value="F:5'-3' DNA helicase activity"/>
    <property type="evidence" value="ECO:0007669"/>
    <property type="project" value="TreeGrafter"/>
</dbReference>
<evidence type="ECO:0000256" key="4">
    <source>
        <dbReference type="ARBA" id="ARBA00022840"/>
    </source>
</evidence>
<comment type="caution">
    <text evidence="6">The sequence shown here is derived from an EMBL/GenBank/DDBJ whole genome shotgun (WGS) entry which is preliminary data.</text>
</comment>
<evidence type="ECO:0000313" key="7">
    <source>
        <dbReference type="Proteomes" id="UP001281614"/>
    </source>
</evidence>
<evidence type="ECO:0000259" key="5">
    <source>
        <dbReference type="Pfam" id="PF13087"/>
    </source>
</evidence>
<dbReference type="Pfam" id="PF13245">
    <property type="entry name" value="AAA_19"/>
    <property type="match status" value="1"/>
</dbReference>
<accession>A0AAE0DAB0</accession>